<dbReference type="EMBL" id="KK088430">
    <property type="protein sequence ID" value="EYE93605.1"/>
    <property type="molecule type" value="Genomic_DNA"/>
</dbReference>
<accession>A0A017SBN9</accession>
<sequence length="141" mass="16562">MSEGRMVMNTQNRLAHLILLVITFICLESRRLFWVQQSVRAQIFHVSFRSGIDLSAFHTTRHYNCGRVHMKTGYTIGVWNYSTRHGQFGHVMKFVVDGTGDSMGFFFGIFFLLLFFFSTTYTHLFNRCHCILDMYRVRVSV</sequence>
<evidence type="ECO:0000313" key="2">
    <source>
        <dbReference type="EMBL" id="EYE93605.1"/>
    </source>
</evidence>
<dbReference type="AlphaFoldDB" id="A0A017SBN9"/>
<evidence type="ECO:0000256" key="1">
    <source>
        <dbReference type="SAM" id="Phobius"/>
    </source>
</evidence>
<dbReference type="Proteomes" id="UP000019804">
    <property type="component" value="Unassembled WGS sequence"/>
</dbReference>
<keyword evidence="1" id="KW-0472">Membrane</keyword>
<evidence type="ECO:0000313" key="3">
    <source>
        <dbReference type="Proteomes" id="UP000019804"/>
    </source>
</evidence>
<feature type="transmembrane region" description="Helical" evidence="1">
    <location>
        <begin position="103"/>
        <end position="124"/>
    </location>
</feature>
<dbReference type="HOGENOM" id="CLU_1824920_0_0_1"/>
<dbReference type="GeneID" id="63700922"/>
<keyword evidence="1" id="KW-0812">Transmembrane</keyword>
<organism evidence="2 3">
    <name type="scientific">Aspergillus ruber (strain CBS 135680)</name>
    <dbReference type="NCBI Taxonomy" id="1388766"/>
    <lineage>
        <taxon>Eukaryota</taxon>
        <taxon>Fungi</taxon>
        <taxon>Dikarya</taxon>
        <taxon>Ascomycota</taxon>
        <taxon>Pezizomycotina</taxon>
        <taxon>Eurotiomycetes</taxon>
        <taxon>Eurotiomycetidae</taxon>
        <taxon>Eurotiales</taxon>
        <taxon>Aspergillaceae</taxon>
        <taxon>Aspergillus</taxon>
        <taxon>Aspergillus subgen. Aspergillus</taxon>
    </lineage>
</organism>
<keyword evidence="3" id="KW-1185">Reference proteome</keyword>
<keyword evidence="1" id="KW-1133">Transmembrane helix</keyword>
<gene>
    <name evidence="2" type="ORF">EURHEDRAFT_503623</name>
</gene>
<protein>
    <submittedName>
        <fullName evidence="2">Uncharacterized protein</fullName>
    </submittedName>
</protein>
<reference evidence="3" key="1">
    <citation type="journal article" date="2014" name="Nat. Commun.">
        <title>Genomic adaptations of the halophilic Dead Sea filamentous fungus Eurotium rubrum.</title>
        <authorList>
            <person name="Kis-Papo T."/>
            <person name="Weig A.R."/>
            <person name="Riley R."/>
            <person name="Persoh D."/>
            <person name="Salamov A."/>
            <person name="Sun H."/>
            <person name="Lipzen A."/>
            <person name="Wasser S.P."/>
            <person name="Rambold G."/>
            <person name="Grigoriev I.V."/>
            <person name="Nevo E."/>
        </authorList>
    </citation>
    <scope>NUCLEOTIDE SEQUENCE [LARGE SCALE GENOMIC DNA]</scope>
    <source>
        <strain evidence="3">CBS 135680</strain>
    </source>
</reference>
<name>A0A017SBN9_ASPRC</name>
<proteinExistence type="predicted"/>
<dbReference type="RefSeq" id="XP_040637293.1">
    <property type="nucleotide sequence ID" value="XM_040785798.1"/>
</dbReference>